<dbReference type="SUPFAM" id="SSF55331">
    <property type="entry name" value="Tautomerase/MIF"/>
    <property type="match status" value="1"/>
</dbReference>
<keyword evidence="2" id="KW-0413">Isomerase</keyword>
<reference evidence="4 5" key="1">
    <citation type="journal article" date="2015" name="Genome Announc.">
        <title>Expanding the biotechnology potential of lactobacilli through comparative genomics of 213 strains and associated genera.</title>
        <authorList>
            <person name="Sun Z."/>
            <person name="Harris H.M."/>
            <person name="McCann A."/>
            <person name="Guo C."/>
            <person name="Argimon S."/>
            <person name="Zhang W."/>
            <person name="Yang X."/>
            <person name="Jeffery I.B."/>
            <person name="Cooney J.C."/>
            <person name="Kagawa T.F."/>
            <person name="Liu W."/>
            <person name="Song Y."/>
            <person name="Salvetti E."/>
            <person name="Wrobel A."/>
            <person name="Rasinkangas P."/>
            <person name="Parkhill J."/>
            <person name="Rea M.C."/>
            <person name="O'Sullivan O."/>
            <person name="Ritari J."/>
            <person name="Douillard F.P."/>
            <person name="Paul Ross R."/>
            <person name="Yang R."/>
            <person name="Briner A.E."/>
            <person name="Felis G.E."/>
            <person name="de Vos W.M."/>
            <person name="Barrangou R."/>
            <person name="Klaenhammer T.R."/>
            <person name="Caufield P.W."/>
            <person name="Cui Y."/>
            <person name="Zhang H."/>
            <person name="O'Toole P.W."/>
        </authorList>
    </citation>
    <scope>NUCLEOTIDE SEQUENCE [LARGE SCALE GENOMIC DNA]</scope>
    <source>
        <strain evidence="4 5">DSM 13343</strain>
    </source>
</reference>
<dbReference type="Gene3D" id="3.30.429.10">
    <property type="entry name" value="Macrophage Migration Inhibitory Factor"/>
    <property type="match status" value="2"/>
</dbReference>
<dbReference type="Proteomes" id="UP000051790">
    <property type="component" value="Unassembled WGS sequence"/>
</dbReference>
<dbReference type="InterPro" id="IPR014347">
    <property type="entry name" value="Tautomerase/MIF_sf"/>
</dbReference>
<evidence type="ECO:0000256" key="2">
    <source>
        <dbReference type="ARBA" id="ARBA00023235"/>
    </source>
</evidence>
<proteinExistence type="inferred from homology"/>
<evidence type="ECO:0000256" key="1">
    <source>
        <dbReference type="ARBA" id="ARBA00006723"/>
    </source>
</evidence>
<dbReference type="RefSeq" id="WP_054714558.1">
    <property type="nucleotide sequence ID" value="NZ_AZEU01000100.1"/>
</dbReference>
<organism evidence="4 5">
    <name type="scientific">Lacticaseibacillus manihotivorans DSM 13343 = JCM 12514</name>
    <dbReference type="NCBI Taxonomy" id="1423769"/>
    <lineage>
        <taxon>Bacteria</taxon>
        <taxon>Bacillati</taxon>
        <taxon>Bacillota</taxon>
        <taxon>Bacilli</taxon>
        <taxon>Lactobacillales</taxon>
        <taxon>Lactobacillaceae</taxon>
        <taxon>Lacticaseibacillus</taxon>
    </lineage>
</organism>
<name>A0A0R1QSK6_9LACO</name>
<dbReference type="AlphaFoldDB" id="A0A0R1QSK6"/>
<evidence type="ECO:0000259" key="3">
    <source>
        <dbReference type="Pfam" id="PF01361"/>
    </source>
</evidence>
<dbReference type="PANTHER" id="PTHR35530:SF1">
    <property type="entry name" value="2-HYDROXYMUCONATE TAUTOMERASE"/>
    <property type="match status" value="1"/>
</dbReference>
<dbReference type="OrthoDB" id="9803586at2"/>
<comment type="similarity">
    <text evidence="1">Belongs to the 4-oxalocrotonate tautomerase family.</text>
</comment>
<comment type="caution">
    <text evidence="4">The sequence shown here is derived from an EMBL/GenBank/DDBJ whole genome shotgun (WGS) entry which is preliminary data.</text>
</comment>
<protein>
    <recommendedName>
        <fullName evidence="3">4-oxalocrotonate tautomerase-like domain-containing protein</fullName>
    </recommendedName>
</protein>
<dbReference type="GO" id="GO:0016853">
    <property type="term" value="F:isomerase activity"/>
    <property type="evidence" value="ECO:0007669"/>
    <property type="project" value="UniProtKB-KW"/>
</dbReference>
<evidence type="ECO:0000313" key="4">
    <source>
        <dbReference type="EMBL" id="KRL47289.1"/>
    </source>
</evidence>
<gene>
    <name evidence="4" type="ORF">FD01_GL000287</name>
</gene>
<dbReference type="PANTHER" id="PTHR35530">
    <property type="entry name" value="TAUTOMERASE-RELATED"/>
    <property type="match status" value="1"/>
</dbReference>
<feature type="domain" description="4-oxalocrotonate tautomerase-like" evidence="3">
    <location>
        <begin position="66"/>
        <end position="120"/>
    </location>
</feature>
<dbReference type="EMBL" id="AZEU01000100">
    <property type="protein sequence ID" value="KRL47289.1"/>
    <property type="molecule type" value="Genomic_DNA"/>
</dbReference>
<sequence>MPYLRVRIATADQHVSAQQIVSMLTDLAVTKLGKNAGVAAVDVQFQDPKQWFIGGHALKPDQSSFFIEIKITSSTNSRDDKAAFVKAAYQQMAALLPNVQPTSYIVLQDVASDSWGYGGLTQEFRYIHG</sequence>
<keyword evidence="5" id="KW-1185">Reference proteome</keyword>
<evidence type="ECO:0000313" key="5">
    <source>
        <dbReference type="Proteomes" id="UP000051790"/>
    </source>
</evidence>
<accession>A0A0R1QSK6</accession>
<dbReference type="Pfam" id="PF01361">
    <property type="entry name" value="Tautomerase"/>
    <property type="match status" value="1"/>
</dbReference>
<dbReference type="InterPro" id="IPR004370">
    <property type="entry name" value="4-OT-like_dom"/>
</dbReference>
<dbReference type="PATRIC" id="fig|1423769.4.peg.310"/>